<gene>
    <name evidence="1" type="ORF">BN873_70017</name>
</gene>
<dbReference type="EMBL" id="CBTJ020000080">
    <property type="protein sequence ID" value="CDI03869.1"/>
    <property type="molecule type" value="Genomic_DNA"/>
</dbReference>
<accession>W6MAR4</accession>
<evidence type="ECO:0000313" key="1">
    <source>
        <dbReference type="EMBL" id="CDI03869.1"/>
    </source>
</evidence>
<protein>
    <submittedName>
        <fullName evidence="1">Uncharacterized protein</fullName>
    </submittedName>
</protein>
<reference evidence="1" key="1">
    <citation type="submission" date="2013-07" db="EMBL/GenBank/DDBJ databases">
        <authorList>
            <person name="McIlroy S."/>
        </authorList>
    </citation>
    <scope>NUCLEOTIDE SEQUENCE [LARGE SCALE GENOMIC DNA]</scope>
    <source>
        <strain evidence="1">Run_A_D11</strain>
    </source>
</reference>
<comment type="caution">
    <text evidence="1">The sequence shown here is derived from an EMBL/GenBank/DDBJ whole genome shotgun (WGS) entry which is preliminary data.</text>
</comment>
<dbReference type="Proteomes" id="UP000035760">
    <property type="component" value="Unassembled WGS sequence"/>
</dbReference>
<keyword evidence="2" id="KW-1185">Reference proteome</keyword>
<name>W6MAR4_9GAMM</name>
<evidence type="ECO:0000313" key="2">
    <source>
        <dbReference type="Proteomes" id="UP000035760"/>
    </source>
</evidence>
<proteinExistence type="predicted"/>
<reference evidence="1" key="2">
    <citation type="submission" date="2014-03" db="EMBL/GenBank/DDBJ databases">
        <title>Candidatus Competibacter-lineage genomes retrieved from metagenomes reveal functional metabolic diversity.</title>
        <authorList>
            <person name="McIlroy S.J."/>
            <person name="Albertsen M."/>
            <person name="Andresen E.K."/>
            <person name="Saunders A.M."/>
            <person name="Kristiansen R."/>
            <person name="Stokholm-Bjerregaard M."/>
            <person name="Nielsen K.L."/>
            <person name="Nielsen P.H."/>
        </authorList>
    </citation>
    <scope>NUCLEOTIDE SEQUENCE</scope>
    <source>
        <strain evidence="1">Run_A_D11</strain>
    </source>
</reference>
<dbReference type="AlphaFoldDB" id="W6MAR4"/>
<sequence>MLRILLIGVPHLCAHYHQEKVQLIIRGALGWPALLFSGMIVVDRQAEIPNSFLWKPNYVMLVEPLVSKSC</sequence>
<organism evidence="1 2">
    <name type="scientific">Candidatus Competibacter denitrificans Run_A_D11</name>
    <dbReference type="NCBI Taxonomy" id="1400863"/>
    <lineage>
        <taxon>Bacteria</taxon>
        <taxon>Pseudomonadati</taxon>
        <taxon>Pseudomonadota</taxon>
        <taxon>Gammaproteobacteria</taxon>
        <taxon>Candidatus Competibacteraceae</taxon>
        <taxon>Candidatus Competibacter</taxon>
    </lineage>
</organism>